<reference evidence="2" key="1">
    <citation type="journal article" date="2023" name="Science">
        <title>Genome structures resolve the early diversification of teleost fishes.</title>
        <authorList>
            <person name="Parey E."/>
            <person name="Louis A."/>
            <person name="Montfort J."/>
            <person name="Bouchez O."/>
            <person name="Roques C."/>
            <person name="Iampietro C."/>
            <person name="Lluch J."/>
            <person name="Castinel A."/>
            <person name="Donnadieu C."/>
            <person name="Desvignes T."/>
            <person name="Floi Bucao C."/>
            <person name="Jouanno E."/>
            <person name="Wen M."/>
            <person name="Mejri S."/>
            <person name="Dirks R."/>
            <person name="Jansen H."/>
            <person name="Henkel C."/>
            <person name="Chen W.J."/>
            <person name="Zahm M."/>
            <person name="Cabau C."/>
            <person name="Klopp C."/>
            <person name="Thompson A.W."/>
            <person name="Robinson-Rechavi M."/>
            <person name="Braasch I."/>
            <person name="Lecointre G."/>
            <person name="Bobe J."/>
            <person name="Postlethwait J.H."/>
            <person name="Berthelot C."/>
            <person name="Roest Crollius H."/>
            <person name="Guiguen Y."/>
        </authorList>
    </citation>
    <scope>NUCLEOTIDE SEQUENCE</scope>
    <source>
        <strain evidence="2">WJC10195</strain>
    </source>
</reference>
<accession>A0A9Q1EMF9</accession>
<name>A0A9Q1EMF9_SYNKA</name>
<dbReference type="AlphaFoldDB" id="A0A9Q1EMF9"/>
<dbReference type="Proteomes" id="UP001152622">
    <property type="component" value="Chromosome 15"/>
</dbReference>
<organism evidence="2 3">
    <name type="scientific">Synaphobranchus kaupii</name>
    <name type="common">Kaup's arrowtooth eel</name>
    <dbReference type="NCBI Taxonomy" id="118154"/>
    <lineage>
        <taxon>Eukaryota</taxon>
        <taxon>Metazoa</taxon>
        <taxon>Chordata</taxon>
        <taxon>Craniata</taxon>
        <taxon>Vertebrata</taxon>
        <taxon>Euteleostomi</taxon>
        <taxon>Actinopterygii</taxon>
        <taxon>Neopterygii</taxon>
        <taxon>Teleostei</taxon>
        <taxon>Anguilliformes</taxon>
        <taxon>Synaphobranchidae</taxon>
        <taxon>Synaphobranchus</taxon>
    </lineage>
</organism>
<sequence>MYVLVPSFPLHSNHTDGSGSWMLARPSDMLRAGMEETGVPDISLCEDRTDLVTLCSGAGMKAVRTYREQAEPSRAVHPAQTGEGQGGRLLRQL</sequence>
<dbReference type="EMBL" id="JAINUF010000015">
    <property type="protein sequence ID" value="KAJ8341487.1"/>
    <property type="molecule type" value="Genomic_DNA"/>
</dbReference>
<proteinExistence type="predicted"/>
<keyword evidence="3" id="KW-1185">Reference proteome</keyword>
<feature type="region of interest" description="Disordered" evidence="1">
    <location>
        <begin position="69"/>
        <end position="93"/>
    </location>
</feature>
<evidence type="ECO:0000313" key="3">
    <source>
        <dbReference type="Proteomes" id="UP001152622"/>
    </source>
</evidence>
<gene>
    <name evidence="2" type="ORF">SKAU_G00337780</name>
</gene>
<evidence type="ECO:0000256" key="1">
    <source>
        <dbReference type="SAM" id="MobiDB-lite"/>
    </source>
</evidence>
<evidence type="ECO:0000313" key="2">
    <source>
        <dbReference type="EMBL" id="KAJ8341487.1"/>
    </source>
</evidence>
<comment type="caution">
    <text evidence="2">The sequence shown here is derived from an EMBL/GenBank/DDBJ whole genome shotgun (WGS) entry which is preliminary data.</text>
</comment>
<protein>
    <submittedName>
        <fullName evidence="2">Uncharacterized protein</fullName>
    </submittedName>
</protein>